<dbReference type="PANTHER" id="PTHR43149">
    <property type="entry name" value="ENOYL-COA HYDRATASE"/>
    <property type="match status" value="1"/>
</dbReference>
<dbReference type="InterPro" id="IPR029045">
    <property type="entry name" value="ClpP/crotonase-like_dom_sf"/>
</dbReference>
<dbReference type="InterPro" id="IPR001753">
    <property type="entry name" value="Enoyl-CoA_hydra/iso"/>
</dbReference>
<dbReference type="InterPro" id="IPR045002">
    <property type="entry name" value="Ech1-like"/>
</dbReference>
<comment type="pathway">
    <text evidence="2">Lipid metabolism; fatty acid beta-oxidation.</text>
</comment>
<dbReference type="NCBIfam" id="NF004794">
    <property type="entry name" value="PRK06142.1"/>
    <property type="match status" value="1"/>
</dbReference>
<organism evidence="13 14">
    <name type="scientific">Trichinella spiralis</name>
    <name type="common">Trichina worm</name>
    <dbReference type="NCBI Taxonomy" id="6334"/>
    <lineage>
        <taxon>Eukaryota</taxon>
        <taxon>Metazoa</taxon>
        <taxon>Ecdysozoa</taxon>
        <taxon>Nematoda</taxon>
        <taxon>Enoplea</taxon>
        <taxon>Dorylaimia</taxon>
        <taxon>Trichinellida</taxon>
        <taxon>Trichinellidae</taxon>
        <taxon>Trichinella</taxon>
    </lineage>
</organism>
<dbReference type="EMBL" id="JYDH01000001">
    <property type="protein sequence ID" value="KRY43579.1"/>
    <property type="molecule type" value="Genomic_DNA"/>
</dbReference>
<keyword evidence="6" id="KW-0443">Lipid metabolism</keyword>
<keyword evidence="4" id="KW-0276">Fatty acid metabolism</keyword>
<evidence type="ECO:0000256" key="3">
    <source>
        <dbReference type="ARBA" id="ARBA00005254"/>
    </source>
</evidence>
<evidence type="ECO:0000313" key="13">
    <source>
        <dbReference type="EMBL" id="KRY43579.1"/>
    </source>
</evidence>
<evidence type="ECO:0000256" key="5">
    <source>
        <dbReference type="ARBA" id="ARBA00022990"/>
    </source>
</evidence>
<evidence type="ECO:0000256" key="11">
    <source>
        <dbReference type="ARBA" id="ARBA00055786"/>
    </source>
</evidence>
<evidence type="ECO:0000256" key="7">
    <source>
        <dbReference type="ARBA" id="ARBA00023140"/>
    </source>
</evidence>
<accession>A0A0V1C2M2</accession>
<dbReference type="Gene3D" id="3.90.226.10">
    <property type="entry name" value="2-enoyl-CoA Hydratase, Chain A, domain 1"/>
    <property type="match status" value="1"/>
</dbReference>
<evidence type="ECO:0000256" key="4">
    <source>
        <dbReference type="ARBA" id="ARBA00022832"/>
    </source>
</evidence>
<reference evidence="13 14" key="1">
    <citation type="submission" date="2015-01" db="EMBL/GenBank/DDBJ databases">
        <title>Evolution of Trichinella species and genotypes.</title>
        <authorList>
            <person name="Korhonen P.K."/>
            <person name="Edoardo P."/>
            <person name="Giuseppe L.R."/>
            <person name="Gasser R.B."/>
        </authorList>
    </citation>
    <scope>NUCLEOTIDE SEQUENCE [LARGE SCALE GENOMIC DNA]</scope>
    <source>
        <strain evidence="13">ISS3</strain>
    </source>
</reference>
<evidence type="ECO:0000256" key="8">
    <source>
        <dbReference type="ARBA" id="ARBA00023235"/>
    </source>
</evidence>
<dbReference type="CDD" id="cd06558">
    <property type="entry name" value="crotonase-like"/>
    <property type="match status" value="1"/>
</dbReference>
<dbReference type="FunFam" id="1.10.12.10:FF:000004">
    <property type="entry name" value="Delta3,5-delta2,4-dienoyl-CoA isomerase"/>
    <property type="match status" value="1"/>
</dbReference>
<sequence length="320" mass="35673">MNAQSKRIFFTLNKFVEMNLRTLVSTVFSTVHRCFSSNAQSLPGFNYILLSQPQEHVVHVTLNRPEKMNALNELFWREIGECFQYLSTYGKCRAIVLSANGRTFCSGIDFNDLAKFASIAYNADEDVARRAFKLRSMIQKFQNSFTTLEKCSKPIIAAINGNCIGAGVDLICAADIRYCSDDASFQIREVDIGMAADVGTLQRLPKIVGNHSLMRELAFTARSMLAEEALEFGLVNRKFNSHSELVDASLQIAAKIAAKSPVAVQGTKLELNYARDHPVDDSLHSVANWNMCMLQSEDVMKAASVTINREKNEAVTFDTL</sequence>
<dbReference type="PANTHER" id="PTHR43149:SF1">
    <property type="entry name" value="DELTA(3,5)-DELTA(2,4)-DIENOYL-COA ISOMERASE, MITOCHONDRIAL"/>
    <property type="match status" value="1"/>
</dbReference>
<comment type="catalytic activity">
    <reaction evidence="10">
        <text>(3E,5Z,8Z,11Z,14Z)-eicosapentaenoyl-CoA = (2E,4E,8Z,11Z,14Z)-eicosapentaenoyl-CoA</text>
        <dbReference type="Rhea" id="RHEA:45224"/>
        <dbReference type="ChEBI" id="CHEBI:85090"/>
        <dbReference type="ChEBI" id="CHEBI:85091"/>
    </reaction>
</comment>
<dbReference type="OrthoDB" id="14970at2759"/>
<evidence type="ECO:0000256" key="2">
    <source>
        <dbReference type="ARBA" id="ARBA00005005"/>
    </source>
</evidence>
<dbReference type="eggNOG" id="KOG1681">
    <property type="taxonomic scope" value="Eukaryota"/>
</dbReference>
<comment type="function">
    <text evidence="11">Isomerization of 3-trans,5-cis-dienoyl-CoA to 2-trans,4-trans-dienoyl-CoA.</text>
</comment>
<dbReference type="Pfam" id="PF00378">
    <property type="entry name" value="ECH_1"/>
    <property type="match status" value="1"/>
</dbReference>
<dbReference type="GO" id="GO:0006635">
    <property type="term" value="P:fatty acid beta-oxidation"/>
    <property type="evidence" value="ECO:0007669"/>
    <property type="project" value="UniProtKB-UniPathway"/>
</dbReference>
<keyword evidence="7" id="KW-0576">Peroxisome</keyword>
<dbReference type="SUPFAM" id="SSF52096">
    <property type="entry name" value="ClpP/crotonase"/>
    <property type="match status" value="1"/>
</dbReference>
<name>A0A0V1C2M2_TRISP</name>
<protein>
    <recommendedName>
        <fullName evidence="12">Delta(3,5)-Delta(2,4)-dienoyl-CoA isomerase, mitochondrial</fullName>
    </recommendedName>
</protein>
<comment type="similarity">
    <text evidence="3">Belongs to the enoyl-CoA hydratase/isomerase family.</text>
</comment>
<evidence type="ECO:0000256" key="10">
    <source>
        <dbReference type="ARBA" id="ARBA00052809"/>
    </source>
</evidence>
<dbReference type="FunFam" id="3.90.226.10:FF:000024">
    <property type="entry name" value="Delta3,5-delta2,4-dienoyl-CoA isomerase"/>
    <property type="match status" value="1"/>
</dbReference>
<keyword evidence="5" id="KW-0007">Acetylation</keyword>
<dbReference type="STRING" id="6334.A0A0V1C2M2"/>
<dbReference type="GO" id="GO:0005739">
    <property type="term" value="C:mitochondrion"/>
    <property type="evidence" value="ECO:0007669"/>
    <property type="project" value="TreeGrafter"/>
</dbReference>
<evidence type="ECO:0000256" key="6">
    <source>
        <dbReference type="ARBA" id="ARBA00023098"/>
    </source>
</evidence>
<comment type="subcellular location">
    <subcellularLocation>
        <location evidence="1">Peroxisome</location>
    </subcellularLocation>
</comment>
<keyword evidence="8 13" id="KW-0413">Isomerase</keyword>
<proteinExistence type="inferred from homology"/>
<evidence type="ECO:0000256" key="9">
    <source>
        <dbReference type="ARBA" id="ARBA00051408"/>
    </source>
</evidence>
<dbReference type="InterPro" id="IPR014748">
    <property type="entry name" value="Enoyl-CoA_hydra_C"/>
</dbReference>
<evidence type="ECO:0000313" key="14">
    <source>
        <dbReference type="Proteomes" id="UP000054776"/>
    </source>
</evidence>
<gene>
    <name evidence="13" type="primary">Ech1</name>
    <name evidence="13" type="ORF">T01_743</name>
</gene>
<evidence type="ECO:0000256" key="12">
    <source>
        <dbReference type="ARBA" id="ARBA00071021"/>
    </source>
</evidence>
<dbReference type="InParanoid" id="A0A0V1C2M2"/>
<comment type="caution">
    <text evidence="13">The sequence shown here is derived from an EMBL/GenBank/DDBJ whole genome shotgun (WGS) entry which is preliminary data.</text>
</comment>
<dbReference type="GO" id="GO:0005777">
    <property type="term" value="C:peroxisome"/>
    <property type="evidence" value="ECO:0007669"/>
    <property type="project" value="UniProtKB-SubCell"/>
</dbReference>
<dbReference type="FunCoup" id="A0A0V1C2M2">
    <property type="interactions" value="1097"/>
</dbReference>
<keyword evidence="14" id="KW-1185">Reference proteome</keyword>
<evidence type="ECO:0000256" key="1">
    <source>
        <dbReference type="ARBA" id="ARBA00004275"/>
    </source>
</evidence>
<dbReference type="AlphaFoldDB" id="A0A0V1C2M2"/>
<dbReference type="Gene3D" id="1.10.12.10">
    <property type="entry name" value="Lyase 2-enoyl-coa Hydratase, Chain A, domain 2"/>
    <property type="match status" value="1"/>
</dbReference>
<dbReference type="GO" id="GO:0051750">
    <property type="term" value="F:delta(3,5)-delta(2,4)-dienoyl-CoA isomerase activity"/>
    <property type="evidence" value="ECO:0007669"/>
    <property type="project" value="TreeGrafter"/>
</dbReference>
<dbReference type="Proteomes" id="UP000054776">
    <property type="component" value="Unassembled WGS sequence"/>
</dbReference>
<dbReference type="UniPathway" id="UPA00659"/>
<comment type="catalytic activity">
    <reaction evidence="9">
        <text>(3E,5Z)-octadienoyl-CoA = (2E,4E)-octadienoyl-CoA</text>
        <dbReference type="Rhea" id="RHEA:45244"/>
        <dbReference type="ChEBI" id="CHEBI:62243"/>
        <dbReference type="ChEBI" id="CHEBI:85108"/>
    </reaction>
</comment>